<name>A0A5C3MYB2_9AGAM</name>
<sequence length="219" mass="24891">MSIRGVCVADYRGHKRGRCKTLSMKIYAFSFKAGVGDGQCGQYVSRDDALYLADPQESIRDVFRVAANIGQKMAFPCGIMKVFLKFEDNHKKPYRQGEISECSGMDEEQGRTLLLWWTCAYEGLRARDAQTVKQSIWQKMRVKAPRWYYSCDSIEADTILALVNADPVQWSCPLAVNVVTPGWYTLQYCPFLSRLVVVKEHDYICKRQLTPVSYAGPGT</sequence>
<evidence type="ECO:0000313" key="2">
    <source>
        <dbReference type="Proteomes" id="UP000305948"/>
    </source>
</evidence>
<dbReference type="AlphaFoldDB" id="A0A5C3MYB2"/>
<keyword evidence="2" id="KW-1185">Reference proteome</keyword>
<dbReference type="Proteomes" id="UP000305948">
    <property type="component" value="Unassembled WGS sequence"/>
</dbReference>
<dbReference type="EMBL" id="ML213529">
    <property type="protein sequence ID" value="TFK46471.1"/>
    <property type="molecule type" value="Genomic_DNA"/>
</dbReference>
<reference evidence="1 2" key="1">
    <citation type="journal article" date="2019" name="Nat. Ecol. Evol.">
        <title>Megaphylogeny resolves global patterns of mushroom evolution.</title>
        <authorList>
            <person name="Varga T."/>
            <person name="Krizsan K."/>
            <person name="Foldi C."/>
            <person name="Dima B."/>
            <person name="Sanchez-Garcia M."/>
            <person name="Sanchez-Ramirez S."/>
            <person name="Szollosi G.J."/>
            <person name="Szarkandi J.G."/>
            <person name="Papp V."/>
            <person name="Albert L."/>
            <person name="Andreopoulos W."/>
            <person name="Angelini C."/>
            <person name="Antonin V."/>
            <person name="Barry K.W."/>
            <person name="Bougher N.L."/>
            <person name="Buchanan P."/>
            <person name="Buyck B."/>
            <person name="Bense V."/>
            <person name="Catcheside P."/>
            <person name="Chovatia M."/>
            <person name="Cooper J."/>
            <person name="Damon W."/>
            <person name="Desjardin D."/>
            <person name="Finy P."/>
            <person name="Geml J."/>
            <person name="Haridas S."/>
            <person name="Hughes K."/>
            <person name="Justo A."/>
            <person name="Karasinski D."/>
            <person name="Kautmanova I."/>
            <person name="Kiss B."/>
            <person name="Kocsube S."/>
            <person name="Kotiranta H."/>
            <person name="LaButti K.M."/>
            <person name="Lechner B.E."/>
            <person name="Liimatainen K."/>
            <person name="Lipzen A."/>
            <person name="Lukacs Z."/>
            <person name="Mihaltcheva S."/>
            <person name="Morgado L.N."/>
            <person name="Niskanen T."/>
            <person name="Noordeloos M.E."/>
            <person name="Ohm R.A."/>
            <person name="Ortiz-Santana B."/>
            <person name="Ovrebo C."/>
            <person name="Racz N."/>
            <person name="Riley R."/>
            <person name="Savchenko A."/>
            <person name="Shiryaev A."/>
            <person name="Soop K."/>
            <person name="Spirin V."/>
            <person name="Szebenyi C."/>
            <person name="Tomsovsky M."/>
            <person name="Tulloss R.E."/>
            <person name="Uehling J."/>
            <person name="Grigoriev I.V."/>
            <person name="Vagvolgyi C."/>
            <person name="Papp T."/>
            <person name="Martin F.M."/>
            <person name="Miettinen O."/>
            <person name="Hibbett D.S."/>
            <person name="Nagy L.G."/>
        </authorList>
    </citation>
    <scope>NUCLEOTIDE SEQUENCE [LARGE SCALE GENOMIC DNA]</scope>
    <source>
        <strain evidence="1 2">OMC1185</strain>
    </source>
</reference>
<protein>
    <submittedName>
        <fullName evidence="1">Uncharacterized protein</fullName>
    </submittedName>
</protein>
<organism evidence="1 2">
    <name type="scientific">Heliocybe sulcata</name>
    <dbReference type="NCBI Taxonomy" id="5364"/>
    <lineage>
        <taxon>Eukaryota</taxon>
        <taxon>Fungi</taxon>
        <taxon>Dikarya</taxon>
        <taxon>Basidiomycota</taxon>
        <taxon>Agaricomycotina</taxon>
        <taxon>Agaricomycetes</taxon>
        <taxon>Gloeophyllales</taxon>
        <taxon>Gloeophyllaceae</taxon>
        <taxon>Heliocybe</taxon>
    </lineage>
</organism>
<accession>A0A5C3MYB2</accession>
<evidence type="ECO:0000313" key="1">
    <source>
        <dbReference type="EMBL" id="TFK46471.1"/>
    </source>
</evidence>
<proteinExistence type="predicted"/>
<gene>
    <name evidence="1" type="ORF">OE88DRAFT_1775855</name>
</gene>